<protein>
    <submittedName>
        <fullName evidence="1">5-carboxymethyl-2-hydroxymuconate Delta-isomerase</fullName>
    </submittedName>
</protein>
<dbReference type="InterPro" id="IPR014347">
    <property type="entry name" value="Tautomerase/MIF_sf"/>
</dbReference>
<proteinExistence type="predicted"/>
<dbReference type="GO" id="GO:0008704">
    <property type="term" value="F:5-carboxymethyl-2-hydroxymuconate delta-isomerase activity"/>
    <property type="evidence" value="ECO:0007669"/>
    <property type="project" value="InterPro"/>
</dbReference>
<reference evidence="1" key="1">
    <citation type="submission" date="2021-01" db="EMBL/GenBank/DDBJ databases">
        <title>Fulvivirga kasyanovii gen. nov., sp nov., a novel member of the phylum Bacteroidetes isolated from seawater in a mussel farm.</title>
        <authorList>
            <person name="Zhao L.-H."/>
            <person name="Wang Z.-J."/>
        </authorList>
    </citation>
    <scope>NUCLEOTIDE SEQUENCE</scope>
    <source>
        <strain evidence="1">29W222</strain>
    </source>
</reference>
<keyword evidence="2" id="KW-1185">Reference proteome</keyword>
<gene>
    <name evidence="1" type="ORF">JMN32_16685</name>
</gene>
<dbReference type="PANTHER" id="PTHR37950:SF1">
    <property type="entry name" value="4-HYDROXYPHENYLACETATE CATABOLISM PROTEIN"/>
    <property type="match status" value="1"/>
</dbReference>
<dbReference type="EMBL" id="JAEUGD010000058">
    <property type="protein sequence ID" value="MBL6447955.1"/>
    <property type="molecule type" value="Genomic_DNA"/>
</dbReference>
<dbReference type="InterPro" id="IPR004220">
    <property type="entry name" value="5-COMe_2-OHmuconate_Isoase"/>
</dbReference>
<name>A0A937FXG2_9BACT</name>
<dbReference type="Pfam" id="PF02962">
    <property type="entry name" value="CHMI"/>
    <property type="match status" value="1"/>
</dbReference>
<dbReference type="Gene3D" id="3.30.429.10">
    <property type="entry name" value="Macrophage Migration Inhibitory Factor"/>
    <property type="match status" value="1"/>
</dbReference>
<dbReference type="AlphaFoldDB" id="A0A937FXG2"/>
<evidence type="ECO:0000313" key="2">
    <source>
        <dbReference type="Proteomes" id="UP000614216"/>
    </source>
</evidence>
<sequence length="112" mass="13063">MPHFIIECSKNIIEIKTPDEIMQQVYNAAEESNLFAEGDIKVRIKPYDFYNNGNQKADFIHIFGYILQGRTVEQKANLTKRIVERVEAMFADVPIISMNIDDFEKETYCKHS</sequence>
<evidence type="ECO:0000313" key="1">
    <source>
        <dbReference type="EMBL" id="MBL6447955.1"/>
    </source>
</evidence>
<dbReference type="Proteomes" id="UP000614216">
    <property type="component" value="Unassembled WGS sequence"/>
</dbReference>
<dbReference type="PANTHER" id="PTHR37950">
    <property type="entry name" value="4-HYDROXYPHENYLACETATE CATABOLISM PROTEIN"/>
    <property type="match status" value="1"/>
</dbReference>
<organism evidence="1 2">
    <name type="scientific">Fulvivirga marina</name>
    <dbReference type="NCBI Taxonomy" id="2494733"/>
    <lineage>
        <taxon>Bacteria</taxon>
        <taxon>Pseudomonadati</taxon>
        <taxon>Bacteroidota</taxon>
        <taxon>Cytophagia</taxon>
        <taxon>Cytophagales</taxon>
        <taxon>Fulvivirgaceae</taxon>
        <taxon>Fulvivirga</taxon>
    </lineage>
</organism>
<accession>A0A937FXG2</accession>
<dbReference type="RefSeq" id="WP_202857496.1">
    <property type="nucleotide sequence ID" value="NZ_JAEUGD010000058.1"/>
</dbReference>
<dbReference type="SUPFAM" id="SSF55331">
    <property type="entry name" value="Tautomerase/MIF"/>
    <property type="match status" value="1"/>
</dbReference>
<comment type="caution">
    <text evidence="1">The sequence shown here is derived from an EMBL/GenBank/DDBJ whole genome shotgun (WGS) entry which is preliminary data.</text>
</comment>
<dbReference type="CDD" id="cd00580">
    <property type="entry name" value="CHMI"/>
    <property type="match status" value="1"/>
</dbReference>